<name>A0A7S3QIY9_9STRA</name>
<sequence length="525" mass="59163">MPNRRQKKAKTENSSESPMKDLCENLWANVFTYLSYVDIQSAAPKVVDAPNNQNGSKTHMSLSASIEREEQALRCTSKYFHKLLTSEEFYQIKAIESFATNNSRSRGADENGITNVQQSMDIDAWPPLESVGGWRVLYDQILSVYAPLEGYCSICNAWPWGLLLECHFKDGKFCGDLVRAIQNNTIIEGSSTSTSQYIRKSDKIFEISFGQGGEAKCEIFLGDTEAKDDDQQSSTKTHALEFGFNFQRAKLLDHVVTTESPRQKDGFLFKINWDANTFANHNLLRSTCFVWPPVGTVPHLWNDDEEGPPRANEIITGIQKNPWHIDGESHTNLPQLLLEPLDIAWPSRKGNKQTLPTLRKVSSLKMPLTSGLYAGSYGSQYGCLRHEILHLSYIDPSCPKSLDDVFQSRMPHSDFLGSHDSSSVLLIGRKVTGDMHVPAGEITWFADINRLCGDGTAPATIEDQNGTHHRVVRSWNGLGTLSYSLFRKPSWDEGWLLELEANIFAFNWSQFQNQKTTILHKLPLH</sequence>
<protein>
    <submittedName>
        <fullName evidence="1">Uncharacterized protein</fullName>
    </submittedName>
</protein>
<proteinExistence type="predicted"/>
<dbReference type="AlphaFoldDB" id="A0A7S3QIY9"/>
<gene>
    <name evidence="1" type="ORF">CDEB00056_LOCUS23544</name>
</gene>
<dbReference type="EMBL" id="HBIO01030738">
    <property type="protein sequence ID" value="CAE0478691.1"/>
    <property type="molecule type" value="Transcribed_RNA"/>
</dbReference>
<dbReference type="Pfam" id="PF12014">
    <property type="entry name" value="Cyclin_D1_bind"/>
    <property type="match status" value="1"/>
</dbReference>
<organism evidence="1">
    <name type="scientific">Chaetoceros debilis</name>
    <dbReference type="NCBI Taxonomy" id="122233"/>
    <lineage>
        <taxon>Eukaryota</taxon>
        <taxon>Sar</taxon>
        <taxon>Stramenopiles</taxon>
        <taxon>Ochrophyta</taxon>
        <taxon>Bacillariophyta</taxon>
        <taxon>Coscinodiscophyceae</taxon>
        <taxon>Chaetocerotophycidae</taxon>
        <taxon>Chaetocerotales</taxon>
        <taxon>Chaetocerotaceae</taxon>
        <taxon>Chaetoceros</taxon>
    </lineage>
</organism>
<reference evidence="1" key="1">
    <citation type="submission" date="2021-01" db="EMBL/GenBank/DDBJ databases">
        <authorList>
            <person name="Corre E."/>
            <person name="Pelletier E."/>
            <person name="Niang G."/>
            <person name="Scheremetjew M."/>
            <person name="Finn R."/>
            <person name="Kale V."/>
            <person name="Holt S."/>
            <person name="Cochrane G."/>
            <person name="Meng A."/>
            <person name="Brown T."/>
            <person name="Cohen L."/>
        </authorList>
    </citation>
    <scope>NUCLEOTIDE SEQUENCE</scope>
    <source>
        <strain evidence="1">MM31A-1</strain>
    </source>
</reference>
<evidence type="ECO:0000313" key="1">
    <source>
        <dbReference type="EMBL" id="CAE0478691.1"/>
    </source>
</evidence>
<accession>A0A7S3QIY9</accession>